<dbReference type="Pfam" id="PF17784">
    <property type="entry name" value="Sulfotransfer_4"/>
    <property type="match status" value="1"/>
</dbReference>
<sequence length="802" mass="90365">MPEPVTARPTICLNMIVRNEAHIVREALDSVAPYINSWAIVDTGSDDGTQDLIRNRMADLGIPGELHERPWVNFGHNRTEALTLAQGNGDYIWAMDADDILVGTPDFSQFSADIIWLRCGDDSCIFWRAQLFRNGIPVRWVGATHEYAEWDGPRTEARLEGEYRIEDRQLSVRNLSGQKFARDRDLLLAEVERNPRDARSVIYLALSYFCLGDYANARKWYARRVELGGWEEEVYYAMYRLAESMANLDESWPDVQDAYLKAWEFRPTRAEPLYAIAHRYRIEQRYHLGYQFAKRAAEIPLPAEDIIDIRADIYAWRALDEQAVCASWIGKQAETFTLCRRLLARPDLPETDRQRIAENRDLGVPTMLEAASSHPDAVAQSLLANPGEPEIAISLIAGPDLASTEHTLNTFVHCCTDISRVGRFLVLDGGLSAKDRALLAQHYHFLEFLDPGNGPNDHLAHLYQHIDARFWLHLGEGWQFFAPEHLITRLTAVLQAEPHVFQVAINYTDAAKLTGTSAPETAVRRTAETGRYLLTGAITTGPAMFDTTRLARAGGIPGTHPITKLERPAAAAGLHSASLDEVLCVTDRAEEPLPAVVTTGRKRCRARFEKIFNVSLHRSGTKSVHELLLRSGIPSIHWPNIFRDVNYEEQVAGHENDRLYVATTLAPVINAVKAVNDVPIPGLYDVLDSIYPNSAFILMFRNPLDWVRSVRVHVGNRDLDPFERVQYWRYLPDQPASLRGIDDAALYSAYVTHHQDVLTYFGDRENCLFLGLQQPQAGEKICAFLGLPPAELGRVDVSIRIG</sequence>
<evidence type="ECO:0000259" key="1">
    <source>
        <dbReference type="Pfam" id="PF00535"/>
    </source>
</evidence>
<protein>
    <submittedName>
        <fullName evidence="2">Sulfotransferase</fullName>
    </submittedName>
</protein>
<dbReference type="Gene3D" id="1.25.40.10">
    <property type="entry name" value="Tetratricopeptide repeat domain"/>
    <property type="match status" value="1"/>
</dbReference>
<name>A0AAJ1SA56_9MYCO</name>
<dbReference type="Proteomes" id="UP001229081">
    <property type="component" value="Unassembled WGS sequence"/>
</dbReference>
<evidence type="ECO:0000313" key="3">
    <source>
        <dbReference type="Proteomes" id="UP001229081"/>
    </source>
</evidence>
<dbReference type="PANTHER" id="PTHR36978">
    <property type="entry name" value="P-LOOP CONTAINING NUCLEOTIDE TRIPHOSPHATE HYDROLASE"/>
    <property type="match status" value="1"/>
</dbReference>
<gene>
    <name evidence="2" type="ORF">QXL92_27555</name>
</gene>
<dbReference type="InterPro" id="IPR040632">
    <property type="entry name" value="Sulfotransfer_4"/>
</dbReference>
<dbReference type="Pfam" id="PF00535">
    <property type="entry name" value="Glycos_transf_2"/>
    <property type="match status" value="1"/>
</dbReference>
<dbReference type="SUPFAM" id="SSF52540">
    <property type="entry name" value="P-loop containing nucleoside triphosphate hydrolases"/>
    <property type="match status" value="1"/>
</dbReference>
<dbReference type="InterPro" id="IPR029044">
    <property type="entry name" value="Nucleotide-diphossugar_trans"/>
</dbReference>
<comment type="caution">
    <text evidence="2">The sequence shown here is derived from an EMBL/GenBank/DDBJ whole genome shotgun (WGS) entry which is preliminary data.</text>
</comment>
<dbReference type="Gene3D" id="3.90.550.10">
    <property type="entry name" value="Spore Coat Polysaccharide Biosynthesis Protein SpsA, Chain A"/>
    <property type="match status" value="1"/>
</dbReference>
<proteinExistence type="predicted"/>
<evidence type="ECO:0000313" key="2">
    <source>
        <dbReference type="EMBL" id="MDP7738494.1"/>
    </source>
</evidence>
<dbReference type="InterPro" id="IPR001173">
    <property type="entry name" value="Glyco_trans_2-like"/>
</dbReference>
<dbReference type="SUPFAM" id="SSF53448">
    <property type="entry name" value="Nucleotide-diphospho-sugar transferases"/>
    <property type="match status" value="1"/>
</dbReference>
<accession>A0AAJ1SA56</accession>
<dbReference type="AlphaFoldDB" id="A0AAJ1SA56"/>
<dbReference type="InterPro" id="IPR011990">
    <property type="entry name" value="TPR-like_helical_dom_sf"/>
</dbReference>
<dbReference type="PANTHER" id="PTHR36978:SF4">
    <property type="entry name" value="P-LOOP CONTAINING NUCLEOSIDE TRIPHOSPHATE HYDROLASE PROTEIN"/>
    <property type="match status" value="1"/>
</dbReference>
<dbReference type="SUPFAM" id="SSF81901">
    <property type="entry name" value="HCP-like"/>
    <property type="match status" value="1"/>
</dbReference>
<dbReference type="RefSeq" id="WP_166462105.1">
    <property type="nucleotide sequence ID" value="NZ_JAUFSA010000001.1"/>
</dbReference>
<dbReference type="Gene3D" id="3.40.50.300">
    <property type="entry name" value="P-loop containing nucleotide triphosphate hydrolases"/>
    <property type="match status" value="1"/>
</dbReference>
<feature type="domain" description="Glycosyltransferase 2-like" evidence="1">
    <location>
        <begin position="15"/>
        <end position="100"/>
    </location>
</feature>
<dbReference type="InterPro" id="IPR027417">
    <property type="entry name" value="P-loop_NTPase"/>
</dbReference>
<organism evidence="2 3">
    <name type="scientific">Mycobacterium paragordonae</name>
    <dbReference type="NCBI Taxonomy" id="1389713"/>
    <lineage>
        <taxon>Bacteria</taxon>
        <taxon>Bacillati</taxon>
        <taxon>Actinomycetota</taxon>
        <taxon>Actinomycetes</taxon>
        <taxon>Mycobacteriales</taxon>
        <taxon>Mycobacteriaceae</taxon>
        <taxon>Mycobacterium</taxon>
    </lineage>
</organism>
<dbReference type="EMBL" id="JAUFSA010000001">
    <property type="protein sequence ID" value="MDP7738494.1"/>
    <property type="molecule type" value="Genomic_DNA"/>
</dbReference>
<reference evidence="2" key="1">
    <citation type="submission" date="2023-06" db="EMBL/GenBank/DDBJ databases">
        <title>Identification of two novel mycobacterium reveal diversities and complexities of Mycobacterium gordonae clade.</title>
        <authorList>
            <person name="Matsumoto Y."/>
            <person name="Nakamura S."/>
            <person name="Motooka D."/>
            <person name="Fukushima K."/>
        </authorList>
    </citation>
    <scope>NUCLEOTIDE SEQUENCE</scope>
    <source>
        <strain evidence="2">TY812</strain>
    </source>
</reference>